<dbReference type="GO" id="GO:0003677">
    <property type="term" value="F:DNA binding"/>
    <property type="evidence" value="ECO:0007669"/>
    <property type="project" value="UniProtKB-KW"/>
</dbReference>
<evidence type="ECO:0000256" key="2">
    <source>
        <dbReference type="ARBA" id="ARBA00023125"/>
    </source>
</evidence>
<sequence length="393" mass="43006">MGEWLPRTTGALVADGALVIGDGYRAKVEELRGGGPLFLRAGALSDNGFSWAGLDAFDQDARVDGKLGEAGDLVITTKGNSIGRVGRVPDNAPSFVYSPHLSYWRVVDRAQIDSGYLYYWARSREFSTQLRQLAFGTDMAPYFSLRDQLRVVVSLPSIPVQRAIAEVLGALDEKIAANERVLESADTLARSVWNEATFGGQLVPLSQLANFVNGRAFTKGATGTGRVVVRIAELNSGIGSSTVYNDIEVPEEHLVRPGDLLFAWSGSLTVARWYRPEAIVNQHIFKVIPKPDYPMWLVNQAIRSKLAEFKAIASDKATTMGHIQRRHLDEPVPIARRESVERIDATMSSLWSVALAAEVENLRLAATRDELLPLLMSGRVTVKAAEQIVGDST</sequence>
<dbReference type="PANTHER" id="PTHR30408">
    <property type="entry name" value="TYPE-1 RESTRICTION ENZYME ECOKI SPECIFICITY PROTEIN"/>
    <property type="match status" value="1"/>
</dbReference>
<name>A0AAD1MZA6_MYCMB</name>
<dbReference type="REBASE" id="378328">
    <property type="entry name" value="S.Mmo15658ORF47000P"/>
</dbReference>
<proteinExistence type="predicted"/>
<evidence type="ECO:0000313" key="3">
    <source>
        <dbReference type="EMBL" id="BBZ63398.1"/>
    </source>
</evidence>
<evidence type="ECO:0000256" key="1">
    <source>
        <dbReference type="ARBA" id="ARBA00022747"/>
    </source>
</evidence>
<evidence type="ECO:0000313" key="4">
    <source>
        <dbReference type="Proteomes" id="UP000466039"/>
    </source>
</evidence>
<gene>
    <name evidence="3" type="ORF">MMON_46990</name>
</gene>
<dbReference type="GO" id="GO:0009307">
    <property type="term" value="P:DNA restriction-modification system"/>
    <property type="evidence" value="ECO:0007669"/>
    <property type="project" value="UniProtKB-KW"/>
</dbReference>
<keyword evidence="4" id="KW-1185">Reference proteome</keyword>
<organism evidence="3 4">
    <name type="scientific">Mycolicibacterium monacense</name>
    <name type="common">Mycobacterium monacense</name>
    <dbReference type="NCBI Taxonomy" id="85693"/>
    <lineage>
        <taxon>Bacteria</taxon>
        <taxon>Bacillati</taxon>
        <taxon>Actinomycetota</taxon>
        <taxon>Actinomycetes</taxon>
        <taxon>Mycobacteriales</taxon>
        <taxon>Mycobacteriaceae</taxon>
        <taxon>Mycolicibacterium</taxon>
    </lineage>
</organism>
<accession>A0AAD1MZA6</accession>
<dbReference type="InterPro" id="IPR052021">
    <property type="entry name" value="Type-I_RS_S_subunit"/>
</dbReference>
<reference evidence="3 4" key="1">
    <citation type="journal article" date="2019" name="Emerg. Microbes Infect.">
        <title>Comprehensive subspecies identification of 175 nontuberculous mycobacteria species based on 7547 genomic profiles.</title>
        <authorList>
            <person name="Matsumoto Y."/>
            <person name="Kinjo T."/>
            <person name="Motooka D."/>
            <person name="Nabeya D."/>
            <person name="Jung N."/>
            <person name="Uechi K."/>
            <person name="Horii T."/>
            <person name="Iida T."/>
            <person name="Fujita J."/>
            <person name="Nakamura S."/>
        </authorList>
    </citation>
    <scope>NUCLEOTIDE SEQUENCE [LARGE SCALE GENOMIC DNA]</scope>
    <source>
        <strain evidence="3 4">JCM 15658</strain>
    </source>
</reference>
<dbReference type="SUPFAM" id="SSF116734">
    <property type="entry name" value="DNA methylase specificity domain"/>
    <property type="match status" value="2"/>
</dbReference>
<dbReference type="Proteomes" id="UP000466039">
    <property type="component" value="Chromosome"/>
</dbReference>
<dbReference type="InterPro" id="IPR044946">
    <property type="entry name" value="Restrct_endonuc_typeI_TRD_sf"/>
</dbReference>
<dbReference type="PANTHER" id="PTHR30408:SF12">
    <property type="entry name" value="TYPE I RESTRICTION ENZYME MJAVIII SPECIFICITY SUBUNIT"/>
    <property type="match status" value="1"/>
</dbReference>
<dbReference type="CDD" id="cd16961">
    <property type="entry name" value="RMtype1_S_TRD-CR_like"/>
    <property type="match status" value="1"/>
</dbReference>
<dbReference type="AlphaFoldDB" id="A0AAD1MZA6"/>
<dbReference type="Gene3D" id="3.90.220.20">
    <property type="entry name" value="DNA methylase specificity domains"/>
    <property type="match status" value="2"/>
</dbReference>
<keyword evidence="1" id="KW-0680">Restriction system</keyword>
<evidence type="ECO:0008006" key="5">
    <source>
        <dbReference type="Google" id="ProtNLM"/>
    </source>
</evidence>
<keyword evidence="2" id="KW-0238">DNA-binding</keyword>
<dbReference type="EMBL" id="AP022617">
    <property type="protein sequence ID" value="BBZ63398.1"/>
    <property type="molecule type" value="Genomic_DNA"/>
</dbReference>
<protein>
    <recommendedName>
        <fullName evidence="5">Type I restriction modification DNA specificity domain-containing protein</fullName>
    </recommendedName>
</protein>